<reference evidence="1 2" key="2">
    <citation type="submission" date="2018-11" db="EMBL/GenBank/DDBJ databases">
        <authorList>
            <consortium name="Pathogen Informatics"/>
        </authorList>
    </citation>
    <scope>NUCLEOTIDE SEQUENCE [LARGE SCALE GENOMIC DNA]</scope>
</reference>
<accession>A0A183EAG1</accession>
<organism evidence="3">
    <name type="scientific">Gongylonema pulchrum</name>
    <dbReference type="NCBI Taxonomy" id="637853"/>
    <lineage>
        <taxon>Eukaryota</taxon>
        <taxon>Metazoa</taxon>
        <taxon>Ecdysozoa</taxon>
        <taxon>Nematoda</taxon>
        <taxon>Chromadorea</taxon>
        <taxon>Rhabditida</taxon>
        <taxon>Spirurina</taxon>
        <taxon>Spiruromorpha</taxon>
        <taxon>Spiruroidea</taxon>
        <taxon>Gongylonematidae</taxon>
        <taxon>Gongylonema</taxon>
    </lineage>
</organism>
<reference evidence="3" key="1">
    <citation type="submission" date="2016-06" db="UniProtKB">
        <authorList>
            <consortium name="WormBaseParasite"/>
        </authorList>
    </citation>
    <scope>IDENTIFICATION</scope>
</reference>
<keyword evidence="2" id="KW-1185">Reference proteome</keyword>
<dbReference type="Proteomes" id="UP000271098">
    <property type="component" value="Unassembled WGS sequence"/>
</dbReference>
<gene>
    <name evidence="1" type="ORF">GPUH_LOCUS17952</name>
</gene>
<evidence type="ECO:0000313" key="3">
    <source>
        <dbReference type="WBParaSite" id="GPUH_0001797701-mRNA-1"/>
    </source>
</evidence>
<evidence type="ECO:0000313" key="2">
    <source>
        <dbReference type="Proteomes" id="UP000271098"/>
    </source>
</evidence>
<dbReference type="AlphaFoldDB" id="A0A183EAG1"/>
<dbReference type="EMBL" id="UYRT01085943">
    <property type="protein sequence ID" value="VDN30759.1"/>
    <property type="molecule type" value="Genomic_DNA"/>
</dbReference>
<proteinExistence type="predicted"/>
<dbReference type="WBParaSite" id="GPUH_0001797701-mRNA-1">
    <property type="protein sequence ID" value="GPUH_0001797701-mRNA-1"/>
    <property type="gene ID" value="GPUH_0001797701"/>
</dbReference>
<protein>
    <submittedName>
        <fullName evidence="3">Secreted protein</fullName>
    </submittedName>
</protein>
<evidence type="ECO:0000313" key="1">
    <source>
        <dbReference type="EMBL" id="VDN30759.1"/>
    </source>
</evidence>
<name>A0A183EAG1_9BILA</name>
<sequence length="69" mass="7558">MCGKADTVVFIELDAVDSADDDDDDTASHARGLCQRRCDARFAGQLNTCKMLRCISKLIIASHAYANHI</sequence>
<dbReference type="OrthoDB" id="10522372at2759"/>